<accession>A0A4Q0XH90</accession>
<organism evidence="3 4">
    <name type="scientific">Gelidibacter gilvus</name>
    <dbReference type="NCBI Taxonomy" id="59602"/>
    <lineage>
        <taxon>Bacteria</taxon>
        <taxon>Pseudomonadati</taxon>
        <taxon>Bacteroidota</taxon>
        <taxon>Flavobacteriia</taxon>
        <taxon>Flavobacteriales</taxon>
        <taxon>Flavobacteriaceae</taxon>
        <taxon>Gelidibacter</taxon>
    </lineage>
</organism>
<dbReference type="InterPro" id="IPR029052">
    <property type="entry name" value="Metallo-depent_PP-like"/>
</dbReference>
<evidence type="ECO:0000313" key="3">
    <source>
        <dbReference type="EMBL" id="RXJ49677.1"/>
    </source>
</evidence>
<dbReference type="SUPFAM" id="SSF56300">
    <property type="entry name" value="Metallo-dependent phosphatases"/>
    <property type="match status" value="1"/>
</dbReference>
<dbReference type="PROSITE" id="PS51257">
    <property type="entry name" value="PROKAR_LIPOPROTEIN"/>
    <property type="match status" value="1"/>
</dbReference>
<name>A0A4Q0XH90_9FLAO</name>
<evidence type="ECO:0000256" key="1">
    <source>
        <dbReference type="RuleBase" id="RU362119"/>
    </source>
</evidence>
<gene>
    <name evidence="3" type="ORF">ESZ48_11790</name>
</gene>
<dbReference type="EMBL" id="SDDZ01000006">
    <property type="protein sequence ID" value="RXJ49677.1"/>
    <property type="molecule type" value="Genomic_DNA"/>
</dbReference>
<keyword evidence="4" id="KW-1185">Reference proteome</keyword>
<evidence type="ECO:0000313" key="4">
    <source>
        <dbReference type="Proteomes" id="UP000289792"/>
    </source>
</evidence>
<reference evidence="3 4" key="1">
    <citation type="submission" date="2019-01" db="EMBL/GenBank/DDBJ databases">
        <title>Genome sequence of the Antarctic species Gelidibacter gilvus ACAM 158(T).</title>
        <authorList>
            <person name="Bowman J.P."/>
        </authorList>
    </citation>
    <scope>NUCLEOTIDE SEQUENCE [LARGE SCALE GENOMIC DNA]</scope>
    <source>
        <strain evidence="3 4">IC158</strain>
    </source>
</reference>
<comment type="caution">
    <text evidence="3">The sequence shown here is derived from an EMBL/GenBank/DDBJ whole genome shotgun (WGS) entry which is preliminary data.</text>
</comment>
<protein>
    <submittedName>
        <fullName evidence="3">Bifunctional metallophosphatase/5'-nucleotidase</fullName>
    </submittedName>
</protein>
<dbReference type="GO" id="GO:0016787">
    <property type="term" value="F:hydrolase activity"/>
    <property type="evidence" value="ECO:0007669"/>
    <property type="project" value="UniProtKB-KW"/>
</dbReference>
<dbReference type="PRINTS" id="PR01607">
    <property type="entry name" value="APYRASEFAMLY"/>
</dbReference>
<dbReference type="InterPro" id="IPR006179">
    <property type="entry name" value="5_nucleotidase/apyrase"/>
</dbReference>
<comment type="similarity">
    <text evidence="1">Belongs to the 5'-nucleotidase family.</text>
</comment>
<dbReference type="Gene3D" id="3.60.21.10">
    <property type="match status" value="1"/>
</dbReference>
<dbReference type="GO" id="GO:0000166">
    <property type="term" value="F:nucleotide binding"/>
    <property type="evidence" value="ECO:0007669"/>
    <property type="project" value="UniProtKB-KW"/>
</dbReference>
<keyword evidence="1" id="KW-0547">Nucleotide-binding</keyword>
<dbReference type="GO" id="GO:0009166">
    <property type="term" value="P:nucleotide catabolic process"/>
    <property type="evidence" value="ECO:0007669"/>
    <property type="project" value="InterPro"/>
</dbReference>
<dbReference type="SUPFAM" id="SSF55816">
    <property type="entry name" value="5'-nucleotidase (syn. UDP-sugar hydrolase), C-terminal domain"/>
    <property type="match status" value="1"/>
</dbReference>
<dbReference type="OrthoDB" id="9775118at2"/>
<dbReference type="AlphaFoldDB" id="A0A4Q0XH90"/>
<evidence type="ECO:0000259" key="2">
    <source>
        <dbReference type="Pfam" id="PF02872"/>
    </source>
</evidence>
<feature type="domain" description="5'-Nucleotidase C-terminal" evidence="2">
    <location>
        <begin position="351"/>
        <end position="481"/>
    </location>
</feature>
<dbReference type="RefSeq" id="WP_129017687.1">
    <property type="nucleotide sequence ID" value="NZ_SDDZ01000006.1"/>
</dbReference>
<dbReference type="GO" id="GO:0030288">
    <property type="term" value="C:outer membrane-bounded periplasmic space"/>
    <property type="evidence" value="ECO:0007669"/>
    <property type="project" value="TreeGrafter"/>
</dbReference>
<sequence>MRNFKTTFLTVFGFLGILIVSVSCKSEKTNTVAENNSNTKDTMSITILQTADIHGQLDPHPELFWENGEIVFKERGGMAHIKTIFDQERGKNPNRTLIVDGGDLIQGSGYAALSEGRVMSNIVKNMGYDVIIPGNWEVVYGKDIMMEVMQDFDTEVIVQNMYHEDGKDPLFPAYTIKEIEGVRLAFIGINDPDVPVRQNPIFSKGIAFSGLDNSVKQLVDDIKFNEKADIIFLLTHIGIFKQVELANSPIAEHADYILGNDTHERVREMIQGKYAKVTEPGAFGSFVGKLTLHFVDGKLVGDDYELIDVDPEVYPADKAMQALVNKEKAPYQEHLETIIGYTNTPIYRYLTVENPMDNLFTDAARWKTGADIAISNGFRFGNPIVPENGKPAPITRANLWNLLPVNENVKTGKATGKQIKDWLEREMHNAFAQNPTERFGGWLVRFSGMEVDFKSQNPRGERITSVIVKGEEMQDDQYYTISACVRPGDPIDNLCRMSDVEDVKEMDYTIHEAIEEYLQKHSPVSPKLDGRAYCDYLGTYSFSTVPGTNYEFQ</sequence>
<dbReference type="InterPro" id="IPR036907">
    <property type="entry name" value="5'-Nucleotdase_C_sf"/>
</dbReference>
<dbReference type="PANTHER" id="PTHR11575:SF42">
    <property type="entry name" value="SULFUR OXIDATION PROTEIN SOXB"/>
    <property type="match status" value="1"/>
</dbReference>
<dbReference type="Pfam" id="PF02872">
    <property type="entry name" value="5_nucleotid_C"/>
    <property type="match status" value="1"/>
</dbReference>
<dbReference type="InterPro" id="IPR008334">
    <property type="entry name" value="5'-Nucleotdase_C"/>
</dbReference>
<proteinExistence type="inferred from homology"/>
<dbReference type="PANTHER" id="PTHR11575">
    <property type="entry name" value="5'-NUCLEOTIDASE-RELATED"/>
    <property type="match status" value="1"/>
</dbReference>
<keyword evidence="1" id="KW-0378">Hydrolase</keyword>
<dbReference type="Proteomes" id="UP000289792">
    <property type="component" value="Unassembled WGS sequence"/>
</dbReference>
<dbReference type="Gene3D" id="3.90.780.10">
    <property type="entry name" value="5'-Nucleotidase, C-terminal domain"/>
    <property type="match status" value="1"/>
</dbReference>